<sequence>MRHHYPPRQQARVPPRARLALRRLRTRAGTCHLQSRRGESVRRLRPRCPRGEPAGQASRAGAGGGVLRLCHGGA</sequence>
<name>A0A699X588_TANCI</name>
<proteinExistence type="predicted"/>
<protein>
    <submittedName>
        <fullName evidence="2">Uncharacterized protein</fullName>
    </submittedName>
</protein>
<organism evidence="2">
    <name type="scientific">Tanacetum cinerariifolium</name>
    <name type="common">Dalmatian daisy</name>
    <name type="synonym">Chrysanthemum cinerariifolium</name>
    <dbReference type="NCBI Taxonomy" id="118510"/>
    <lineage>
        <taxon>Eukaryota</taxon>
        <taxon>Viridiplantae</taxon>
        <taxon>Streptophyta</taxon>
        <taxon>Embryophyta</taxon>
        <taxon>Tracheophyta</taxon>
        <taxon>Spermatophyta</taxon>
        <taxon>Magnoliopsida</taxon>
        <taxon>eudicotyledons</taxon>
        <taxon>Gunneridae</taxon>
        <taxon>Pentapetalae</taxon>
        <taxon>asterids</taxon>
        <taxon>campanulids</taxon>
        <taxon>Asterales</taxon>
        <taxon>Asteraceae</taxon>
        <taxon>Asteroideae</taxon>
        <taxon>Anthemideae</taxon>
        <taxon>Anthemidinae</taxon>
        <taxon>Tanacetum</taxon>
    </lineage>
</organism>
<reference evidence="2" key="1">
    <citation type="journal article" date="2019" name="Sci. Rep.">
        <title>Draft genome of Tanacetum cinerariifolium, the natural source of mosquito coil.</title>
        <authorList>
            <person name="Yamashiro T."/>
            <person name="Shiraishi A."/>
            <person name="Satake H."/>
            <person name="Nakayama K."/>
        </authorList>
    </citation>
    <scope>NUCLEOTIDE SEQUENCE</scope>
</reference>
<feature type="region of interest" description="Disordered" evidence="1">
    <location>
        <begin position="33"/>
        <end position="65"/>
    </location>
</feature>
<evidence type="ECO:0000256" key="1">
    <source>
        <dbReference type="SAM" id="MobiDB-lite"/>
    </source>
</evidence>
<evidence type="ECO:0000313" key="2">
    <source>
        <dbReference type="EMBL" id="GFD54935.1"/>
    </source>
</evidence>
<dbReference type="EMBL" id="BKCJ011812016">
    <property type="protein sequence ID" value="GFD54935.1"/>
    <property type="molecule type" value="Genomic_DNA"/>
</dbReference>
<comment type="caution">
    <text evidence="2">The sequence shown here is derived from an EMBL/GenBank/DDBJ whole genome shotgun (WGS) entry which is preliminary data.</text>
</comment>
<accession>A0A699X588</accession>
<gene>
    <name evidence="2" type="ORF">Tci_926904</name>
</gene>
<dbReference type="AlphaFoldDB" id="A0A699X588"/>